<dbReference type="AlphaFoldDB" id="A0A537JIG5"/>
<dbReference type="PANTHER" id="PTHR32328">
    <property type="entry name" value="L-SERYL-TRNA(SEC) SELENIUM TRANSFERASE"/>
    <property type="match status" value="1"/>
</dbReference>
<comment type="caution">
    <text evidence="5">The sequence shown here is derived from an EMBL/GenBank/DDBJ whole genome shotgun (WGS) entry which is preliminary data.</text>
</comment>
<dbReference type="Proteomes" id="UP000320048">
    <property type="component" value="Unassembled WGS sequence"/>
</dbReference>
<dbReference type="EMBL" id="VBAO01000078">
    <property type="protein sequence ID" value="TMI83347.1"/>
    <property type="molecule type" value="Genomic_DNA"/>
</dbReference>
<evidence type="ECO:0000256" key="2">
    <source>
        <dbReference type="ARBA" id="ARBA00022898"/>
    </source>
</evidence>
<keyword evidence="5" id="KW-0032">Aminotransferase</keyword>
<evidence type="ECO:0000256" key="3">
    <source>
        <dbReference type="ARBA" id="ARBA00044507"/>
    </source>
</evidence>
<name>A0A537JIG5_9BACT</name>
<reference evidence="5 6" key="1">
    <citation type="journal article" date="2019" name="Nat. Microbiol.">
        <title>Mediterranean grassland soil C-N compound turnover is dependent on rainfall and depth, and is mediated by genomically divergent microorganisms.</title>
        <authorList>
            <person name="Diamond S."/>
            <person name="Andeer P.F."/>
            <person name="Li Z."/>
            <person name="Crits-Christoph A."/>
            <person name="Burstein D."/>
            <person name="Anantharaman K."/>
            <person name="Lane K.R."/>
            <person name="Thomas B.C."/>
            <person name="Pan C."/>
            <person name="Northen T.R."/>
            <person name="Banfield J.F."/>
        </authorList>
    </citation>
    <scope>NUCLEOTIDE SEQUENCE [LARGE SCALE GENOMIC DNA]</scope>
    <source>
        <strain evidence="5">NP_7</strain>
    </source>
</reference>
<evidence type="ECO:0000313" key="5">
    <source>
        <dbReference type="EMBL" id="TMI83347.1"/>
    </source>
</evidence>
<feature type="modified residue" description="N6-(pyridoxal phosphate)lysine" evidence="4">
    <location>
        <position position="211"/>
    </location>
</feature>
<comment type="similarity">
    <text evidence="3">Belongs to the SelA family.</text>
</comment>
<evidence type="ECO:0000256" key="1">
    <source>
        <dbReference type="ARBA" id="ARBA00001933"/>
    </source>
</evidence>
<dbReference type="Pfam" id="PF03841">
    <property type="entry name" value="SelA"/>
    <property type="match status" value="1"/>
</dbReference>
<dbReference type="InterPro" id="IPR015424">
    <property type="entry name" value="PyrdxlP-dep_Trfase"/>
</dbReference>
<protein>
    <submittedName>
        <fullName evidence="5">Aminotransferase class V-fold PLP-dependent enzyme</fullName>
    </submittedName>
</protein>
<evidence type="ECO:0000313" key="6">
    <source>
        <dbReference type="Proteomes" id="UP000320048"/>
    </source>
</evidence>
<evidence type="ECO:0000256" key="4">
    <source>
        <dbReference type="PIRSR" id="PIRSR618319-50"/>
    </source>
</evidence>
<accession>A0A537JIG5</accession>
<keyword evidence="2 4" id="KW-0663">Pyridoxal phosphate</keyword>
<keyword evidence="5" id="KW-0808">Transferase</keyword>
<organism evidence="5 6">
    <name type="scientific">Candidatus Segetimicrobium genomatis</name>
    <dbReference type="NCBI Taxonomy" id="2569760"/>
    <lineage>
        <taxon>Bacteria</taxon>
        <taxon>Bacillati</taxon>
        <taxon>Candidatus Sysuimicrobiota</taxon>
        <taxon>Candidatus Sysuimicrobiia</taxon>
        <taxon>Candidatus Sysuimicrobiales</taxon>
        <taxon>Candidatus Segetimicrobiaceae</taxon>
        <taxon>Candidatus Segetimicrobium</taxon>
    </lineage>
</organism>
<dbReference type="Gene3D" id="3.40.640.10">
    <property type="entry name" value="Type I PLP-dependent aspartate aminotransferase-like (Major domain)"/>
    <property type="match status" value="1"/>
</dbReference>
<gene>
    <name evidence="5" type="ORF">E6H04_03170</name>
</gene>
<dbReference type="PANTHER" id="PTHR32328:SF0">
    <property type="entry name" value="L-SERYL-TRNA(SEC) SELENIUM TRANSFERASE"/>
    <property type="match status" value="1"/>
</dbReference>
<dbReference type="InterPro" id="IPR018319">
    <property type="entry name" value="SelA-like"/>
</dbReference>
<dbReference type="GO" id="GO:0008483">
    <property type="term" value="F:transaminase activity"/>
    <property type="evidence" value="ECO:0007669"/>
    <property type="project" value="UniProtKB-KW"/>
</dbReference>
<dbReference type="InterPro" id="IPR015421">
    <property type="entry name" value="PyrdxlP-dep_Trfase_major"/>
</dbReference>
<dbReference type="SUPFAM" id="SSF53383">
    <property type="entry name" value="PLP-dependent transferases"/>
    <property type="match status" value="1"/>
</dbReference>
<proteinExistence type="inferred from homology"/>
<dbReference type="GO" id="GO:0004125">
    <property type="term" value="F:L-seryl-tRNA(Sec) selenium transferase activity"/>
    <property type="evidence" value="ECO:0007669"/>
    <property type="project" value="TreeGrafter"/>
</dbReference>
<comment type="cofactor">
    <cofactor evidence="1 4">
        <name>pyridoxal 5'-phosphate</name>
        <dbReference type="ChEBI" id="CHEBI:597326"/>
    </cofactor>
</comment>
<sequence length="398" mass="42707">MSDRSIYAQLRVREIIHAAGTKTRLGGTLMLPEAVDAMVQASRAFVKMEELQERAGQIIAQVTGAESGYVTSGAAAGLLQAVAACMAGTDPARIHRLPDSTGMPNQVIMQKGHRMDYDKPARTAGAEMVEIGFAGETMPWELEAALNERTAAVLHAANRPAGPLSLPQVVEIAHRHKVPVIVDAAGALPPPENLRRFIAEGADLVAFSGGKALRGPQASGVLAGNADLIRSVLLQHQDMDVREATWTYRTDLRTGILKGRPFHGIGRPLKVGKEEIVGLLVALQAYVSRDHAADARRWQKQVSSLNNGVNQIKGLKGTILQEHTGRPVPVVRVDVDSTVAGMTAVEIVTRLEEGEPAICVDDVPVLDGGFLINPFSLQDGELELILGQLEKILKRVTV</sequence>